<reference evidence="1 2" key="1">
    <citation type="submission" date="2020-04" db="EMBL/GenBank/DDBJ databases">
        <title>Flammeovirga sp. SR4, a novel species isolated from seawater.</title>
        <authorList>
            <person name="Wang X."/>
        </authorList>
    </citation>
    <scope>NUCLEOTIDE SEQUENCE [LARGE SCALE GENOMIC DNA]</scope>
    <source>
        <strain evidence="1 2">ATCC 23126</strain>
    </source>
</reference>
<dbReference type="Gene3D" id="3.40.50.150">
    <property type="entry name" value="Vaccinia Virus protein VP39"/>
    <property type="match status" value="1"/>
</dbReference>
<dbReference type="InterPro" id="IPR029063">
    <property type="entry name" value="SAM-dependent_MTases_sf"/>
</dbReference>
<evidence type="ECO:0000313" key="1">
    <source>
        <dbReference type="EMBL" id="NME67926.1"/>
    </source>
</evidence>
<gene>
    <name evidence="1" type="ORF">HHU12_08145</name>
</gene>
<proteinExistence type="predicted"/>
<accession>A0A7X9P1P8</accession>
<dbReference type="SUPFAM" id="SSF53335">
    <property type="entry name" value="S-adenosyl-L-methionine-dependent methyltransferases"/>
    <property type="match status" value="1"/>
</dbReference>
<dbReference type="RefSeq" id="WP_169656242.1">
    <property type="nucleotide sequence ID" value="NZ_JABANE010000016.1"/>
</dbReference>
<comment type="caution">
    <text evidence="1">The sequence shown here is derived from an EMBL/GenBank/DDBJ whole genome shotgun (WGS) entry which is preliminary data.</text>
</comment>
<name>A0A7X9P1P8_9BACT</name>
<sequence>MFRTPLPITRLVESAKLKYKVFKSSSPYKLVVGSSGIHDQGWIGSDIFGLNILKEENWDFYFKKNSIQNIMGEHVWEHLTQEDGALAAENCYKFLQKGGTLRIAVPDGYHKDPEYIDFVKPGGKGAGADDHKVLYNYQSLGKMLEVIGFKVTPVEYFDENKHFVTSDWSLSHGTIRRSLKFDERNKDGNPNYTSLIIDATKV</sequence>
<organism evidence="1 2">
    <name type="scientific">Flammeovirga aprica JL-4</name>
    <dbReference type="NCBI Taxonomy" id="694437"/>
    <lineage>
        <taxon>Bacteria</taxon>
        <taxon>Pseudomonadati</taxon>
        <taxon>Bacteroidota</taxon>
        <taxon>Cytophagia</taxon>
        <taxon>Cytophagales</taxon>
        <taxon>Flammeovirgaceae</taxon>
        <taxon>Flammeovirga</taxon>
    </lineage>
</organism>
<dbReference type="AlphaFoldDB" id="A0A7X9P1P8"/>
<dbReference type="EMBL" id="JABANE010000016">
    <property type="protein sequence ID" value="NME67926.1"/>
    <property type="molecule type" value="Genomic_DNA"/>
</dbReference>
<evidence type="ECO:0000313" key="2">
    <source>
        <dbReference type="Proteomes" id="UP000576082"/>
    </source>
</evidence>
<keyword evidence="2" id="KW-1185">Reference proteome</keyword>
<dbReference type="Proteomes" id="UP000576082">
    <property type="component" value="Unassembled WGS sequence"/>
</dbReference>
<protein>
    <recommendedName>
        <fullName evidence="3">Methyltransferase type 11 domain-containing protein</fullName>
    </recommendedName>
</protein>
<evidence type="ECO:0008006" key="3">
    <source>
        <dbReference type="Google" id="ProtNLM"/>
    </source>
</evidence>